<gene>
    <name evidence="3" type="ORF">OE699_07500</name>
</gene>
<keyword evidence="4" id="KW-1185">Reference proteome</keyword>
<sequence length="1111" mass="117123">MRDEHAGQDRADAPVPPNAPTAGPAGPAGRRPARFGIWLLLSLPVIALAAIFAFMAVTHVPIRLPVWAVERVEARANSALEGRMRVSLAGGADLIVDEGGVPRVRFQMVEITRPSGMPLAVFAEMRATLWSQPLLRGKVELRGFRVRGATLALRRMADGRIDLDLGGAGALSGLQIGTLSEATDLFEAAFETSALSKVEQILAEDVRIRLNDERLGRVWQVSEGRFRLTQNREQIAVTLSLDAGQRDELPAQLALSATTQKRSKEASFGAVVTSVPARDLAVQSPALAVLGVLDAPISGSLRSGLDAQGQLKLMEGSLEVGAGAISPAEGAIPLPFAGGKLFLSYDGKTQRVRVSDMSFQSRALRLKGSGQALLRDFRNGLPSALLAQVAISDLRLDPEGIFDKPARFSQGAVDLRISLSPFKVELGQLQLIEGERRISARGEASADAAGWRVALDAGVDRIAQEDLLALWPRALVPPTRKWLADNVATGELQNVRAAVRLAPESAPRLALSYEFRGAQVRILRSLPPVQEGRGFATIHEFSHALMVEEGHVIAPEGGQIEVADSVMVVPDVRIKPAPAEVKLITRSPIPAALSLLDQPPFEFMTKAGRTPDIAEGWAEAQTELRFVMKRKIAPTEVDFDVTARLTDVQSDKVVPGHVLSSPLLRLSADRSGIAISGRGDLSGTRFDARWSQQFGPENKGISAVRGYVEITPEGLETFRVGLPSGTVAGEGWGSLALDLTAGAPARYRIESDLKGLGLRIPQIGWSKPAEAKGNLKVAGLLGKPPVVETLALRAPGLSADGKVSVKAEGGLERAEFDKLVIADWFDGGAALIGRGEGRAPDVQILSGALDMRRAALGGGSGGAGGTGISVALDRLTISEGIALTGLRGTFSTQGGLKGTFAGNVNGGAPVEGVVGPADNGRTAARITAADAGAAIASAGIFSKARGGALDMTLSPVGAHSYEGRAHVANLRVKDAPVLASMLSAASIIGLLEQLNGEGILFTEVDAAFRLTPEGLSLTRGEAVGASMGVTMTGNYYPGSGQIDMQGVISPFYMVNAIGGIFSGRREGLFGFTYSLSGQVAAPRVAINPLSIFTPGMFREIFRREPPKLEAR</sequence>
<proteinExistence type="predicted"/>
<keyword evidence="2" id="KW-1133">Transmembrane helix</keyword>
<evidence type="ECO:0000313" key="4">
    <source>
        <dbReference type="Proteomes" id="UP001526166"/>
    </source>
</evidence>
<dbReference type="EMBL" id="JAOWKW010000005">
    <property type="protein sequence ID" value="MCV2878695.1"/>
    <property type="molecule type" value="Genomic_DNA"/>
</dbReference>
<evidence type="ECO:0000256" key="1">
    <source>
        <dbReference type="SAM" id="MobiDB-lite"/>
    </source>
</evidence>
<keyword evidence="2" id="KW-0472">Membrane</keyword>
<feature type="transmembrane region" description="Helical" evidence="2">
    <location>
        <begin position="37"/>
        <end position="57"/>
    </location>
</feature>
<comment type="caution">
    <text evidence="3">The sequence shown here is derived from an EMBL/GenBank/DDBJ whole genome shotgun (WGS) entry which is preliminary data.</text>
</comment>
<feature type="compositionally biased region" description="Low complexity" evidence="1">
    <location>
        <begin position="20"/>
        <end position="29"/>
    </location>
</feature>
<evidence type="ECO:0008006" key="5">
    <source>
        <dbReference type="Google" id="ProtNLM"/>
    </source>
</evidence>
<protein>
    <recommendedName>
        <fullName evidence="5">AsmA-like protein</fullName>
    </recommendedName>
</protein>
<feature type="region of interest" description="Disordered" evidence="1">
    <location>
        <begin position="1"/>
        <end position="29"/>
    </location>
</feature>
<reference evidence="3 4" key="1">
    <citation type="submission" date="2022-10" db="EMBL/GenBank/DDBJ databases">
        <title>Sinirhodobacter sp. nov., isolated from ocean surface sediments.</title>
        <authorList>
            <person name="He W."/>
            <person name="Wang L."/>
            <person name="Zhang D.-F."/>
        </authorList>
    </citation>
    <scope>NUCLEOTIDE SEQUENCE [LARGE SCALE GENOMIC DNA]</scope>
    <source>
        <strain evidence="3 4">WL0115</strain>
    </source>
</reference>
<dbReference type="RefSeq" id="WP_263847593.1">
    <property type="nucleotide sequence ID" value="NZ_JAOWKW010000005.1"/>
</dbReference>
<dbReference type="Proteomes" id="UP001526166">
    <property type="component" value="Unassembled WGS sequence"/>
</dbReference>
<evidence type="ECO:0000256" key="2">
    <source>
        <dbReference type="SAM" id="Phobius"/>
    </source>
</evidence>
<feature type="compositionally biased region" description="Basic and acidic residues" evidence="1">
    <location>
        <begin position="1"/>
        <end position="12"/>
    </location>
</feature>
<keyword evidence="2" id="KW-0812">Transmembrane</keyword>
<organism evidence="3 4">
    <name type="scientific">Sedimentimonas flavescens</name>
    <dbReference type="NCBI Taxonomy" id="2851012"/>
    <lineage>
        <taxon>Bacteria</taxon>
        <taxon>Pseudomonadati</taxon>
        <taxon>Pseudomonadota</taxon>
        <taxon>Alphaproteobacteria</taxon>
        <taxon>Rhodobacterales</taxon>
        <taxon>Rhodobacter group</taxon>
        <taxon>Sedimentimonas</taxon>
    </lineage>
</organism>
<name>A0ABT2ZY92_9RHOB</name>
<evidence type="ECO:0000313" key="3">
    <source>
        <dbReference type="EMBL" id="MCV2878695.1"/>
    </source>
</evidence>
<accession>A0ABT2ZY92</accession>